<proteinExistence type="predicted"/>
<organism evidence="1 2">
    <name type="scientific">Clonostachys solani</name>
    <dbReference type="NCBI Taxonomy" id="160281"/>
    <lineage>
        <taxon>Eukaryota</taxon>
        <taxon>Fungi</taxon>
        <taxon>Dikarya</taxon>
        <taxon>Ascomycota</taxon>
        <taxon>Pezizomycotina</taxon>
        <taxon>Sordariomycetes</taxon>
        <taxon>Hypocreomycetidae</taxon>
        <taxon>Hypocreales</taxon>
        <taxon>Bionectriaceae</taxon>
        <taxon>Clonostachys</taxon>
    </lineage>
</organism>
<comment type="caution">
    <text evidence="1">The sequence shown here is derived from an EMBL/GenBank/DDBJ whole genome shotgun (WGS) entry which is preliminary data.</text>
</comment>
<gene>
    <name evidence="1" type="ORF">CSOL1703_00011951</name>
</gene>
<sequence length="181" mass="20147">MNANFRNPKLNSCIAHQNPKPKELAARNQTLLVLDGGPVITVVGREANPPEDDPRFFFTKNDGFDRLFIAACKTSIDDPSNRPIAVHLAGAPVGMKDLDMGYLPKEWHYFAEAHPDIVPISHRSVHEMTVTGNAADENYFNIALPDNTRQHSYRRDGSKLSTTHQSSVWESLLLFSTAPGH</sequence>
<dbReference type="Proteomes" id="UP000775872">
    <property type="component" value="Unassembled WGS sequence"/>
</dbReference>
<protein>
    <submittedName>
        <fullName evidence="1">Uncharacterized protein</fullName>
    </submittedName>
</protein>
<name>A0A9P0EBA9_9HYPO</name>
<keyword evidence="2" id="KW-1185">Reference proteome</keyword>
<dbReference type="EMBL" id="CABFOC020000014">
    <property type="protein sequence ID" value="CAH0046222.1"/>
    <property type="molecule type" value="Genomic_DNA"/>
</dbReference>
<accession>A0A9P0EBA9</accession>
<reference evidence="1" key="1">
    <citation type="submission" date="2021-10" db="EMBL/GenBank/DDBJ databases">
        <authorList>
            <person name="Piombo E."/>
        </authorList>
    </citation>
    <scope>NUCLEOTIDE SEQUENCE</scope>
</reference>
<evidence type="ECO:0000313" key="1">
    <source>
        <dbReference type="EMBL" id="CAH0046222.1"/>
    </source>
</evidence>
<evidence type="ECO:0000313" key="2">
    <source>
        <dbReference type="Proteomes" id="UP000775872"/>
    </source>
</evidence>
<dbReference type="OrthoDB" id="5153879at2759"/>
<dbReference type="AlphaFoldDB" id="A0A9P0EBA9"/>